<name>A0A256AD66_9FLAO</name>
<dbReference type="OrthoDB" id="1429333at2"/>
<proteinExistence type="predicted"/>
<dbReference type="Pfam" id="PF09697">
    <property type="entry name" value="Porph_ging"/>
    <property type="match status" value="1"/>
</dbReference>
<evidence type="ECO:0000313" key="3">
    <source>
        <dbReference type="Proteomes" id="UP000216035"/>
    </source>
</evidence>
<feature type="chain" id="PRO_5012784539" description="GLPGLI family protein" evidence="1">
    <location>
        <begin position="17"/>
        <end position="233"/>
    </location>
</feature>
<keyword evidence="1" id="KW-0732">Signal</keyword>
<evidence type="ECO:0000256" key="1">
    <source>
        <dbReference type="SAM" id="SignalP"/>
    </source>
</evidence>
<evidence type="ECO:0008006" key="4">
    <source>
        <dbReference type="Google" id="ProtNLM"/>
    </source>
</evidence>
<dbReference type="NCBIfam" id="TIGR01200">
    <property type="entry name" value="GLPGLI"/>
    <property type="match status" value="1"/>
</dbReference>
<feature type="signal peptide" evidence="1">
    <location>
        <begin position="1"/>
        <end position="16"/>
    </location>
</feature>
<dbReference type="EMBL" id="NOXX01000025">
    <property type="protein sequence ID" value="OYQ51646.1"/>
    <property type="molecule type" value="Genomic_DNA"/>
</dbReference>
<dbReference type="AlphaFoldDB" id="A0A256AD66"/>
<dbReference type="Proteomes" id="UP000216035">
    <property type="component" value="Unassembled WGS sequence"/>
</dbReference>
<accession>A0A256AD66</accession>
<organism evidence="2 3">
    <name type="scientific">Flavobacterium aurantiibacter</name>
    <dbReference type="NCBI Taxonomy" id="2023067"/>
    <lineage>
        <taxon>Bacteria</taxon>
        <taxon>Pseudomonadati</taxon>
        <taxon>Bacteroidota</taxon>
        <taxon>Flavobacteriia</taxon>
        <taxon>Flavobacteriales</taxon>
        <taxon>Flavobacteriaceae</taxon>
        <taxon>Flavobacterium</taxon>
    </lineage>
</organism>
<dbReference type="RefSeq" id="WP_094484788.1">
    <property type="nucleotide sequence ID" value="NZ_NOXX01000025.1"/>
</dbReference>
<keyword evidence="3" id="KW-1185">Reference proteome</keyword>
<protein>
    <recommendedName>
        <fullName evidence="4">GLPGLI family protein</fullName>
    </recommendedName>
</protein>
<sequence length="233" mass="26164">MLKFLFLFLICSVCVAQNNCIKVVYYAEVIDIAELTKANNPVESLFKAAKENASALRFDLSISLGCSLFKARNMLSTSANDGVVTTSMPFLDYSGEVYRCDKEMLRQILILGSKTYLKKIDAQDWNITAETKLIDTYVCYKATSIRVVQGIDKVFHQPITAWFCPNLPFSFGPNGYGGLPGLILELQVHTSFYKAMSIETIQNCVVKPGNFETIKVVTEAELDKMLDKFNEEE</sequence>
<gene>
    <name evidence="2" type="ORF">CHX27_00235</name>
</gene>
<comment type="caution">
    <text evidence="2">The sequence shown here is derived from an EMBL/GenBank/DDBJ whole genome shotgun (WGS) entry which is preliminary data.</text>
</comment>
<reference evidence="2 3" key="1">
    <citation type="submission" date="2017-07" db="EMBL/GenBank/DDBJ databases">
        <title>Flavobacterium cyanobacteriorum sp. nov., isolated from cyanobacterial aggregates in a eutrophic lake.</title>
        <authorList>
            <person name="Cai H."/>
        </authorList>
    </citation>
    <scope>NUCLEOTIDE SEQUENCE [LARGE SCALE GENOMIC DNA]</scope>
    <source>
        <strain evidence="2 3">TH167</strain>
    </source>
</reference>
<dbReference type="InterPro" id="IPR005901">
    <property type="entry name" value="GLPGLI"/>
</dbReference>
<evidence type="ECO:0000313" key="2">
    <source>
        <dbReference type="EMBL" id="OYQ51646.1"/>
    </source>
</evidence>